<comment type="caution">
    <text evidence="6">The sequence shown here is derived from an EMBL/GenBank/DDBJ whole genome shotgun (WGS) entry which is preliminary data.</text>
</comment>
<dbReference type="PROSITE" id="PS00606">
    <property type="entry name" value="KS3_1"/>
    <property type="match status" value="1"/>
</dbReference>
<dbReference type="GO" id="GO:0005739">
    <property type="term" value="C:mitochondrion"/>
    <property type="evidence" value="ECO:0007669"/>
    <property type="project" value="TreeGrafter"/>
</dbReference>
<dbReference type="GO" id="GO:0006633">
    <property type="term" value="P:fatty acid biosynthetic process"/>
    <property type="evidence" value="ECO:0007669"/>
    <property type="project" value="InterPro"/>
</dbReference>
<feature type="domain" description="Ketosynthase family 3 (KS3)" evidence="5">
    <location>
        <begin position="6"/>
        <end position="465"/>
    </location>
</feature>
<dbReference type="InterPro" id="IPR020841">
    <property type="entry name" value="PKS_Beta-ketoAc_synthase_dom"/>
</dbReference>
<dbReference type="InterPro" id="IPR000794">
    <property type="entry name" value="Beta-ketoacyl_synthase"/>
</dbReference>
<dbReference type="GO" id="GO:0004315">
    <property type="term" value="F:3-oxoacyl-[acyl-carrier-protein] synthase activity"/>
    <property type="evidence" value="ECO:0007669"/>
    <property type="project" value="UniProtKB-EC"/>
</dbReference>
<accession>A0A9N8DFZ5</accession>
<protein>
    <recommendedName>
        <fullName evidence="2">beta-ketoacyl-[acyl-carrier-protein] synthase I</fullName>
        <ecNumber evidence="2">2.3.1.41</ecNumber>
    </recommendedName>
</protein>
<dbReference type="Gene3D" id="3.40.47.10">
    <property type="match status" value="1"/>
</dbReference>
<dbReference type="Proteomes" id="UP001153069">
    <property type="component" value="Unassembled WGS sequence"/>
</dbReference>
<dbReference type="InterPro" id="IPR018201">
    <property type="entry name" value="Ketoacyl_synth_AS"/>
</dbReference>
<name>A0A9N8DFZ5_9STRA</name>
<dbReference type="SMART" id="SM00825">
    <property type="entry name" value="PKS_KS"/>
    <property type="match status" value="1"/>
</dbReference>
<dbReference type="OrthoDB" id="5334845at2759"/>
<dbReference type="SUPFAM" id="SSF53901">
    <property type="entry name" value="Thiolase-like"/>
    <property type="match status" value="2"/>
</dbReference>
<evidence type="ECO:0000256" key="1">
    <source>
        <dbReference type="ARBA" id="ARBA00008467"/>
    </source>
</evidence>
<sequence length="472" mass="50335">MSLVPLRRVVVTGMGAITPVGNTLTESWKRALDNTEPGVTTLEHALLCQSLPEEQLERELQAARALPCQVAAPVQCGDDDYLTHDTRTPRFVQMALRAAREALEQAELLLQSSSDGDKDTTTSLIPSMDPDRIGVCIGSGMSGVREIVEAARMVETRGLRRLSPHFVPKVLANTAAGRVSLEFGLRGPNHAVSTACAAGTHALGDAARCIQYNNADIIVAGGAEACIDPLSLAGFTRLKALSTNFTQEPTQSSRPFDQQRDGFVMGEGAAVLVLEELEHAKARQAPILAELCGYGLTGDAFHVTAPHPDGLGAGRAMQMALTQAAHGMESLESMEELLSRVGYVNAHATSTPKGDEIEAKCIDRIFSKAATTRQQHPLFVSSTKGATGHLLGAAGAIEAAFTVLALVHQEIPPTCNLENIDDEAEEPLHGFQHVRGSSARVKDMEFAMSNSFGFGGTNASIILKRWDPSTSH</sequence>
<gene>
    <name evidence="6" type="ORF">SEMRO_123_G059480.1</name>
</gene>
<evidence type="ECO:0000313" key="6">
    <source>
        <dbReference type="EMBL" id="CAB9501954.1"/>
    </source>
</evidence>
<dbReference type="PANTHER" id="PTHR11712:SF336">
    <property type="entry name" value="3-OXOACYL-[ACYL-CARRIER-PROTEIN] SYNTHASE, MITOCHONDRIAL"/>
    <property type="match status" value="1"/>
</dbReference>
<evidence type="ECO:0000313" key="7">
    <source>
        <dbReference type="Proteomes" id="UP001153069"/>
    </source>
</evidence>
<reference evidence="6" key="1">
    <citation type="submission" date="2020-06" db="EMBL/GenBank/DDBJ databases">
        <authorList>
            <consortium name="Plant Systems Biology data submission"/>
        </authorList>
    </citation>
    <scope>NUCLEOTIDE SEQUENCE</scope>
    <source>
        <strain evidence="6">D6</strain>
    </source>
</reference>
<proteinExistence type="inferred from homology"/>
<evidence type="ECO:0000256" key="4">
    <source>
        <dbReference type="RuleBase" id="RU003694"/>
    </source>
</evidence>
<dbReference type="InterPro" id="IPR016039">
    <property type="entry name" value="Thiolase-like"/>
</dbReference>
<evidence type="ECO:0000259" key="5">
    <source>
        <dbReference type="PROSITE" id="PS52004"/>
    </source>
</evidence>
<comment type="similarity">
    <text evidence="1 4">Belongs to the thiolase-like superfamily. Beta-ketoacyl-ACP synthases family.</text>
</comment>
<dbReference type="Pfam" id="PF02801">
    <property type="entry name" value="Ketoacyl-synt_C"/>
    <property type="match status" value="1"/>
</dbReference>
<dbReference type="Pfam" id="PF00109">
    <property type="entry name" value="ketoacyl-synt"/>
    <property type="match status" value="1"/>
</dbReference>
<dbReference type="AlphaFoldDB" id="A0A9N8DFZ5"/>
<dbReference type="FunFam" id="3.40.47.10:FF:000018">
    <property type="entry name" value="3-oxoacyl-[acyl-carrier-protein] synthase 2"/>
    <property type="match status" value="1"/>
</dbReference>
<keyword evidence="3 4" id="KW-0808">Transferase</keyword>
<dbReference type="CDD" id="cd00834">
    <property type="entry name" value="KAS_I_II"/>
    <property type="match status" value="1"/>
</dbReference>
<dbReference type="EC" id="2.3.1.41" evidence="2"/>
<evidence type="ECO:0000256" key="2">
    <source>
        <dbReference type="ARBA" id="ARBA00013191"/>
    </source>
</evidence>
<dbReference type="NCBIfam" id="NF005589">
    <property type="entry name" value="PRK07314.1"/>
    <property type="match status" value="1"/>
</dbReference>
<evidence type="ECO:0000256" key="3">
    <source>
        <dbReference type="ARBA" id="ARBA00022679"/>
    </source>
</evidence>
<keyword evidence="7" id="KW-1185">Reference proteome</keyword>
<dbReference type="InterPro" id="IPR014030">
    <property type="entry name" value="Ketoacyl_synth_N"/>
</dbReference>
<organism evidence="6 7">
    <name type="scientific">Seminavis robusta</name>
    <dbReference type="NCBI Taxonomy" id="568900"/>
    <lineage>
        <taxon>Eukaryota</taxon>
        <taxon>Sar</taxon>
        <taxon>Stramenopiles</taxon>
        <taxon>Ochrophyta</taxon>
        <taxon>Bacillariophyta</taxon>
        <taxon>Bacillariophyceae</taxon>
        <taxon>Bacillariophycidae</taxon>
        <taxon>Naviculales</taxon>
        <taxon>Naviculaceae</taxon>
        <taxon>Seminavis</taxon>
    </lineage>
</organism>
<dbReference type="EMBL" id="CAICTM010000122">
    <property type="protein sequence ID" value="CAB9501954.1"/>
    <property type="molecule type" value="Genomic_DNA"/>
</dbReference>
<dbReference type="InterPro" id="IPR014031">
    <property type="entry name" value="Ketoacyl_synth_C"/>
</dbReference>
<dbReference type="PANTHER" id="PTHR11712">
    <property type="entry name" value="POLYKETIDE SYNTHASE-RELATED"/>
    <property type="match status" value="1"/>
</dbReference>
<dbReference type="PROSITE" id="PS52004">
    <property type="entry name" value="KS3_2"/>
    <property type="match status" value="1"/>
</dbReference>